<dbReference type="InterPro" id="IPR037138">
    <property type="entry name" value="His_deacetylse_dom_sf"/>
</dbReference>
<dbReference type="Gene3D" id="3.40.800.20">
    <property type="entry name" value="Histone deacetylase domain"/>
    <property type="match status" value="1"/>
</dbReference>
<dbReference type="PANTHER" id="PTHR10625">
    <property type="entry name" value="HISTONE DEACETYLASE HDAC1-RELATED"/>
    <property type="match status" value="1"/>
</dbReference>
<protein>
    <submittedName>
        <fullName evidence="2">Acetoin utilization protein</fullName>
    </submittedName>
</protein>
<dbReference type="AlphaFoldDB" id="A0AAQ4CQB0"/>
<dbReference type="GO" id="GO:0040029">
    <property type="term" value="P:epigenetic regulation of gene expression"/>
    <property type="evidence" value="ECO:0007669"/>
    <property type="project" value="TreeGrafter"/>
</dbReference>
<dbReference type="KEGG" id="scas:SACC_10080"/>
<dbReference type="SUPFAM" id="SSF52768">
    <property type="entry name" value="Arginase/deacetylase"/>
    <property type="match status" value="1"/>
</dbReference>
<dbReference type="PANTHER" id="PTHR10625:SF10">
    <property type="entry name" value="HISTONE DEACETYLASE HDAC1"/>
    <property type="match status" value="1"/>
</dbReference>
<dbReference type="PRINTS" id="PR01270">
    <property type="entry name" value="HDASUPER"/>
</dbReference>
<name>A0AAQ4CQB0_9CREN</name>
<dbReference type="InterPro" id="IPR023696">
    <property type="entry name" value="Ureohydrolase_dom_sf"/>
</dbReference>
<evidence type="ECO:0000313" key="2">
    <source>
        <dbReference type="EMBL" id="BDB97991.1"/>
    </source>
</evidence>
<evidence type="ECO:0000259" key="1">
    <source>
        <dbReference type="Pfam" id="PF00850"/>
    </source>
</evidence>
<sequence length="341" mass="38712">MSFQSMLGIVWDQKFTEIAFSHPMIRDWSKARMREFIKLAREKLTFVEIKPIYADENDLLLVHTREYVNKLKEVSKIPYLGFLDDGDTVHYPGIFDDILLVLGSSFTAIKYFKYLNFIYVPLGGFHHSLPHKAMGFCPINDVSIVALRLMEMGEKVAIIDVDAHHGNGLQYILYNKPILKINIFAYDGHFFPGTGKIDEVGEGEGKGYNINIPLPLGSADDVFQRSLEILDLVEDFRPSYILVVAGVDGHKDDQLKSLELTTNSYNMLGLRIRRFGNKSKILGFGGGGYGPMSALSMISFLEGLLGRKTYYEPLTYSQNKYSIEKIEKIILRFKGLSNFFS</sequence>
<dbReference type="Pfam" id="PF00850">
    <property type="entry name" value="Hist_deacetyl"/>
    <property type="match status" value="1"/>
</dbReference>
<organism evidence="2 3">
    <name type="scientific">Saccharolobus caldissimus</name>
    <dbReference type="NCBI Taxonomy" id="1702097"/>
    <lineage>
        <taxon>Archaea</taxon>
        <taxon>Thermoproteota</taxon>
        <taxon>Thermoprotei</taxon>
        <taxon>Sulfolobales</taxon>
        <taxon>Sulfolobaceae</taxon>
        <taxon>Saccharolobus</taxon>
    </lineage>
</organism>
<gene>
    <name evidence="2" type="ORF">SACC_10080</name>
</gene>
<dbReference type="InterPro" id="IPR000286">
    <property type="entry name" value="HDACs"/>
</dbReference>
<keyword evidence="3" id="KW-1185">Reference proteome</keyword>
<accession>A0AAQ4CQB0</accession>
<dbReference type="InterPro" id="IPR023801">
    <property type="entry name" value="His_deacetylse_dom"/>
</dbReference>
<proteinExistence type="predicted"/>
<reference evidence="2 3" key="1">
    <citation type="journal article" date="2022" name="Microbiol. Resour. Announc.">
        <title>Complete Genome Sequence of the Hyperthermophilic and Acidophilic Archaeon Saccharolobus caldissimus Strain HS-3T.</title>
        <authorList>
            <person name="Sakai H.D."/>
            <person name="Kurosawa N."/>
        </authorList>
    </citation>
    <scope>NUCLEOTIDE SEQUENCE [LARGE SCALE GENOMIC DNA]</scope>
    <source>
        <strain evidence="2 3">JCM32116</strain>
    </source>
</reference>
<evidence type="ECO:0000313" key="3">
    <source>
        <dbReference type="Proteomes" id="UP001319921"/>
    </source>
</evidence>
<dbReference type="Proteomes" id="UP001319921">
    <property type="component" value="Chromosome"/>
</dbReference>
<dbReference type="GO" id="GO:0004407">
    <property type="term" value="F:histone deacetylase activity"/>
    <property type="evidence" value="ECO:0007669"/>
    <property type="project" value="TreeGrafter"/>
</dbReference>
<dbReference type="EMBL" id="AP025226">
    <property type="protein sequence ID" value="BDB97991.1"/>
    <property type="molecule type" value="Genomic_DNA"/>
</dbReference>
<feature type="domain" description="Histone deacetylase" evidence="1">
    <location>
        <begin position="31"/>
        <end position="293"/>
    </location>
</feature>